<dbReference type="Proteomes" id="UP001216674">
    <property type="component" value="Unassembled WGS sequence"/>
</dbReference>
<evidence type="ECO:0000313" key="3">
    <source>
        <dbReference type="Proteomes" id="UP001216674"/>
    </source>
</evidence>
<gene>
    <name evidence="2" type="ORF">P3W85_24130</name>
</gene>
<comment type="caution">
    <text evidence="2">The sequence shown here is derived from an EMBL/GenBank/DDBJ whole genome shotgun (WGS) entry which is preliminary data.</text>
</comment>
<accession>A0ABT6ATQ2</accession>
<feature type="signal peptide" evidence="1">
    <location>
        <begin position="1"/>
        <end position="26"/>
    </location>
</feature>
<sequence length="155" mass="16253">MRSLLLLLTVLCLSLLSFGAAANAHAGMPGAVVDPVRAESVRAELLAPESAFSRTLDELDGSAEPARVFAPGDDGLAGEAMAEEVAGEDPPGYCEIWSADLLDPLDLLDEIEESSALFALPTVRVSLPPSEIAHQLPPRPEPLPAAFFKPPISLA</sequence>
<keyword evidence="3" id="KW-1185">Reference proteome</keyword>
<dbReference type="RefSeq" id="WP_035816590.1">
    <property type="nucleotide sequence ID" value="NZ_JARJLM010000402.1"/>
</dbReference>
<organism evidence="2 3">
    <name type="scientific">Cupriavidus basilensis</name>
    <dbReference type="NCBI Taxonomy" id="68895"/>
    <lineage>
        <taxon>Bacteria</taxon>
        <taxon>Pseudomonadati</taxon>
        <taxon>Pseudomonadota</taxon>
        <taxon>Betaproteobacteria</taxon>
        <taxon>Burkholderiales</taxon>
        <taxon>Burkholderiaceae</taxon>
        <taxon>Cupriavidus</taxon>
    </lineage>
</organism>
<feature type="chain" id="PRO_5046704832" evidence="1">
    <location>
        <begin position="27"/>
        <end position="155"/>
    </location>
</feature>
<reference evidence="2 3" key="1">
    <citation type="submission" date="2023-03" db="EMBL/GenBank/DDBJ databases">
        <title>Draft assemblies of triclosan tolerant bacteria isolated from returned activated sludge.</title>
        <authorList>
            <person name="Van Hamelsveld S."/>
        </authorList>
    </citation>
    <scope>NUCLEOTIDE SEQUENCE [LARGE SCALE GENOMIC DNA]</scope>
    <source>
        <strain evidence="2 3">GW210010_S58</strain>
    </source>
</reference>
<evidence type="ECO:0000256" key="1">
    <source>
        <dbReference type="SAM" id="SignalP"/>
    </source>
</evidence>
<name>A0ABT6ATQ2_9BURK</name>
<evidence type="ECO:0000313" key="2">
    <source>
        <dbReference type="EMBL" id="MDF3836015.1"/>
    </source>
</evidence>
<protein>
    <submittedName>
        <fullName evidence="2">Cobalt-zinc-cadmium resistance protein</fullName>
    </submittedName>
</protein>
<keyword evidence="1" id="KW-0732">Signal</keyword>
<dbReference type="EMBL" id="JARJLM010000402">
    <property type="protein sequence ID" value="MDF3836015.1"/>
    <property type="molecule type" value="Genomic_DNA"/>
</dbReference>
<proteinExistence type="predicted"/>